<dbReference type="GO" id="GO:0006506">
    <property type="term" value="P:GPI anchor biosynthetic process"/>
    <property type="evidence" value="ECO:0007669"/>
    <property type="project" value="TreeGrafter"/>
</dbReference>
<gene>
    <name evidence="2" type="ORF">METZ01_LOCUS97286</name>
</gene>
<dbReference type="GO" id="GO:0003824">
    <property type="term" value="F:catalytic activity"/>
    <property type="evidence" value="ECO:0007669"/>
    <property type="project" value="InterPro"/>
</dbReference>
<dbReference type="Pfam" id="PF03372">
    <property type="entry name" value="Exo_endo_phos"/>
    <property type="match status" value="1"/>
</dbReference>
<proteinExistence type="predicted"/>
<accession>A0A381VVZ9</accession>
<dbReference type="InterPro" id="IPR051916">
    <property type="entry name" value="GPI-anchor_lipid_remodeler"/>
</dbReference>
<protein>
    <recommendedName>
        <fullName evidence="1">Endonuclease/exonuclease/phosphatase domain-containing protein</fullName>
    </recommendedName>
</protein>
<evidence type="ECO:0000313" key="2">
    <source>
        <dbReference type="EMBL" id="SVA44432.1"/>
    </source>
</evidence>
<evidence type="ECO:0000259" key="1">
    <source>
        <dbReference type="Pfam" id="PF03372"/>
    </source>
</evidence>
<reference evidence="2" key="1">
    <citation type="submission" date="2018-05" db="EMBL/GenBank/DDBJ databases">
        <authorList>
            <person name="Lanie J.A."/>
            <person name="Ng W.-L."/>
            <person name="Kazmierczak K.M."/>
            <person name="Andrzejewski T.M."/>
            <person name="Davidsen T.M."/>
            <person name="Wayne K.J."/>
            <person name="Tettelin H."/>
            <person name="Glass J.I."/>
            <person name="Rusch D."/>
            <person name="Podicherti R."/>
            <person name="Tsui H.-C.T."/>
            <person name="Winkler M.E."/>
        </authorList>
    </citation>
    <scope>NUCLEOTIDE SEQUENCE</scope>
</reference>
<dbReference type="PANTHER" id="PTHR14859:SF15">
    <property type="entry name" value="ENDONUCLEASE_EXONUCLEASE_PHOSPHATASE DOMAIN-CONTAINING PROTEIN"/>
    <property type="match status" value="1"/>
</dbReference>
<dbReference type="InterPro" id="IPR036691">
    <property type="entry name" value="Endo/exonu/phosph_ase_sf"/>
</dbReference>
<dbReference type="PANTHER" id="PTHR14859">
    <property type="entry name" value="CALCOFLUOR WHITE HYPERSENSITIVE PROTEIN PRECURSOR"/>
    <property type="match status" value="1"/>
</dbReference>
<dbReference type="InterPro" id="IPR005135">
    <property type="entry name" value="Endo/exonuclease/phosphatase"/>
</dbReference>
<dbReference type="SUPFAM" id="SSF56219">
    <property type="entry name" value="DNase I-like"/>
    <property type="match status" value="1"/>
</dbReference>
<dbReference type="AlphaFoldDB" id="A0A381VVZ9"/>
<dbReference type="Gene3D" id="3.60.10.10">
    <property type="entry name" value="Endonuclease/exonuclease/phosphatase"/>
    <property type="match status" value="1"/>
</dbReference>
<dbReference type="GO" id="GO:0016020">
    <property type="term" value="C:membrane"/>
    <property type="evidence" value="ECO:0007669"/>
    <property type="project" value="GOC"/>
</dbReference>
<feature type="domain" description="Endonuclease/exonuclease/phosphatase" evidence="1">
    <location>
        <begin position="26"/>
        <end position="234"/>
    </location>
</feature>
<sequence>MRLLLYNMRYGLGSGGALHWPLPGAGYILGNQANLLRIIHFIKAQQPDIVGLVEVDTGSFRANRINQVDAIAQSLGHFSTYQCKYGEGSLNQVLPIMRNQGNAFLSGSHTYIKKFHYFSKGIKRLIIELEFNNCIIFLVHLSLKYGHRHAQLHFLHDLVSRCSKPVVVTGDFNTFLGSREMGPFMKSAGLRNANVHGAPSYPSRAPRMELDFILYSSGIKITDFFIPDVGLSDHLPLVCDFEFCPAISKAA</sequence>
<dbReference type="EMBL" id="UINC01009943">
    <property type="protein sequence ID" value="SVA44432.1"/>
    <property type="molecule type" value="Genomic_DNA"/>
</dbReference>
<name>A0A381VVZ9_9ZZZZ</name>
<organism evidence="2">
    <name type="scientific">marine metagenome</name>
    <dbReference type="NCBI Taxonomy" id="408172"/>
    <lineage>
        <taxon>unclassified sequences</taxon>
        <taxon>metagenomes</taxon>
        <taxon>ecological metagenomes</taxon>
    </lineage>
</organism>